<dbReference type="GO" id="GO:0090471">
    <property type="term" value="F:9,15,9'-tri-cis-zeta-carotene isomerase activity"/>
    <property type="evidence" value="ECO:0007669"/>
    <property type="project" value="TreeGrafter"/>
</dbReference>
<keyword evidence="4 5" id="KW-0472">Membrane</keyword>
<keyword evidence="2 5" id="KW-0812">Transmembrane</keyword>
<reference evidence="7 8" key="1">
    <citation type="submission" date="2020-08" db="EMBL/GenBank/DDBJ databases">
        <title>Genomic Encyclopedia of Type Strains, Phase III (KMG-III): the genomes of soil and plant-associated and newly described type strains.</title>
        <authorList>
            <person name="Whitman W."/>
        </authorList>
    </citation>
    <scope>NUCLEOTIDE SEQUENCE [LARGE SCALE GENOMIC DNA]</scope>
    <source>
        <strain evidence="7 8">CECT 8803</strain>
    </source>
</reference>
<dbReference type="AlphaFoldDB" id="A0A839SVP3"/>
<dbReference type="PANTHER" id="PTHR35988">
    <property type="entry name" value="15-CIS-ZETA-CAROTENE ISOMERASE, CHLOROPLASTIC"/>
    <property type="match status" value="1"/>
</dbReference>
<keyword evidence="3 5" id="KW-1133">Transmembrane helix</keyword>
<feature type="transmembrane region" description="Helical" evidence="5">
    <location>
        <begin position="40"/>
        <end position="61"/>
    </location>
</feature>
<feature type="domain" description="NnrU" evidence="6">
    <location>
        <begin position="10"/>
        <end position="230"/>
    </location>
</feature>
<dbReference type="RefSeq" id="WP_183417189.1">
    <property type="nucleotide sequence ID" value="NZ_JACHXA010000008.1"/>
</dbReference>
<feature type="transmembrane region" description="Helical" evidence="5">
    <location>
        <begin position="145"/>
        <end position="164"/>
    </location>
</feature>
<gene>
    <name evidence="7" type="ORF">FHR98_002674</name>
</gene>
<feature type="transmembrane region" description="Helical" evidence="5">
    <location>
        <begin position="205"/>
        <end position="225"/>
    </location>
</feature>
<evidence type="ECO:0000313" key="8">
    <source>
        <dbReference type="Proteomes" id="UP000581135"/>
    </source>
</evidence>
<evidence type="ECO:0000259" key="6">
    <source>
        <dbReference type="Pfam" id="PF07298"/>
    </source>
</evidence>
<sequence>MTGSLESVFLATLAFVGGHFLFSAQPLRGLLVDRLGQSGFLAAASVLHASTFIWLLLAYRSAPFDPIWEPPRFLLHLPALIMVPAVFLVVTGLTTRSATAVGGDAVEVSDPTVLNSGILRITRHPFLWGTSLWALAHLLVNGDGASILLMGGVLVLSLGGMLHIDRKREAEMGAAWGPIRMTTSLIPFAALMTGRCSMDWRGIGWWRSLLSLVVYAALLALHSTVMGVSPLPL</sequence>
<evidence type="ECO:0000256" key="4">
    <source>
        <dbReference type="ARBA" id="ARBA00023136"/>
    </source>
</evidence>
<evidence type="ECO:0000256" key="5">
    <source>
        <dbReference type="SAM" id="Phobius"/>
    </source>
</evidence>
<evidence type="ECO:0000256" key="3">
    <source>
        <dbReference type="ARBA" id="ARBA00022989"/>
    </source>
</evidence>
<protein>
    <submittedName>
        <fullName evidence="7">Putative membrane protein</fullName>
    </submittedName>
</protein>
<feature type="transmembrane region" description="Helical" evidence="5">
    <location>
        <begin position="73"/>
        <end position="93"/>
    </location>
</feature>
<evidence type="ECO:0000256" key="1">
    <source>
        <dbReference type="ARBA" id="ARBA00004141"/>
    </source>
</evidence>
<dbReference type="InterPro" id="IPR009915">
    <property type="entry name" value="NnrU_dom"/>
</dbReference>
<comment type="caution">
    <text evidence="7">The sequence shown here is derived from an EMBL/GenBank/DDBJ whole genome shotgun (WGS) entry which is preliminary data.</text>
</comment>
<evidence type="ECO:0000256" key="2">
    <source>
        <dbReference type="ARBA" id="ARBA00022692"/>
    </source>
</evidence>
<proteinExistence type="predicted"/>
<dbReference type="GO" id="GO:0016020">
    <property type="term" value="C:membrane"/>
    <property type="evidence" value="ECO:0007669"/>
    <property type="project" value="UniProtKB-SubCell"/>
</dbReference>
<accession>A0A839SVP3</accession>
<dbReference type="Pfam" id="PF07298">
    <property type="entry name" value="NnrU"/>
    <property type="match status" value="1"/>
</dbReference>
<dbReference type="PANTHER" id="PTHR35988:SF2">
    <property type="entry name" value="15-CIS-ZETA-CAROTENE ISOMERASE, CHLOROPLASTIC"/>
    <property type="match status" value="1"/>
</dbReference>
<evidence type="ECO:0000313" key="7">
    <source>
        <dbReference type="EMBL" id="MBB3066368.1"/>
    </source>
</evidence>
<keyword evidence="8" id="KW-1185">Reference proteome</keyword>
<dbReference type="Gene3D" id="1.20.120.1630">
    <property type="match status" value="1"/>
</dbReference>
<name>A0A839SVP3_9PROT</name>
<dbReference type="Proteomes" id="UP000581135">
    <property type="component" value="Unassembled WGS sequence"/>
</dbReference>
<comment type="subcellular location">
    <subcellularLocation>
        <location evidence="1">Membrane</location>
        <topology evidence="1">Multi-pass membrane protein</topology>
    </subcellularLocation>
</comment>
<dbReference type="EMBL" id="JACHXA010000008">
    <property type="protein sequence ID" value="MBB3066368.1"/>
    <property type="molecule type" value="Genomic_DNA"/>
</dbReference>
<organism evidence="7 8">
    <name type="scientific">Limibacillus halophilus</name>
    <dbReference type="NCBI Taxonomy" id="1579333"/>
    <lineage>
        <taxon>Bacteria</taxon>
        <taxon>Pseudomonadati</taxon>
        <taxon>Pseudomonadota</taxon>
        <taxon>Alphaproteobacteria</taxon>
        <taxon>Rhodospirillales</taxon>
        <taxon>Rhodovibrionaceae</taxon>
        <taxon>Limibacillus</taxon>
    </lineage>
</organism>